<gene>
    <name evidence="1" type="ORF">NPIL_101581</name>
</gene>
<keyword evidence="2" id="KW-1185">Reference proteome</keyword>
<protein>
    <submittedName>
        <fullName evidence="1">Uncharacterized protein</fullName>
    </submittedName>
</protein>
<dbReference type="EMBL" id="BMAW01024190">
    <property type="protein sequence ID" value="GFT86847.1"/>
    <property type="molecule type" value="Genomic_DNA"/>
</dbReference>
<name>A0A8X6U6N6_NEPPI</name>
<sequence length="90" mass="11086">MRGDVFRREGWRLRVFSRMFHSWRPPSPVATVRKPYALFRLRHRSIEEGRFLIARLILLSFAAQKHWEKSKARFTRHLQIEEMESIFHRH</sequence>
<reference evidence="1" key="1">
    <citation type="submission" date="2020-08" db="EMBL/GenBank/DDBJ databases">
        <title>Multicomponent nature underlies the extraordinary mechanical properties of spider dragline silk.</title>
        <authorList>
            <person name="Kono N."/>
            <person name="Nakamura H."/>
            <person name="Mori M."/>
            <person name="Yoshida Y."/>
            <person name="Ohtoshi R."/>
            <person name="Malay A.D."/>
            <person name="Moran D.A.P."/>
            <person name="Tomita M."/>
            <person name="Numata K."/>
            <person name="Arakawa K."/>
        </authorList>
    </citation>
    <scope>NUCLEOTIDE SEQUENCE</scope>
</reference>
<evidence type="ECO:0000313" key="1">
    <source>
        <dbReference type="EMBL" id="GFT86847.1"/>
    </source>
</evidence>
<comment type="caution">
    <text evidence="1">The sequence shown here is derived from an EMBL/GenBank/DDBJ whole genome shotgun (WGS) entry which is preliminary data.</text>
</comment>
<evidence type="ECO:0000313" key="2">
    <source>
        <dbReference type="Proteomes" id="UP000887013"/>
    </source>
</evidence>
<organism evidence="1 2">
    <name type="scientific">Nephila pilipes</name>
    <name type="common">Giant wood spider</name>
    <name type="synonym">Nephila maculata</name>
    <dbReference type="NCBI Taxonomy" id="299642"/>
    <lineage>
        <taxon>Eukaryota</taxon>
        <taxon>Metazoa</taxon>
        <taxon>Ecdysozoa</taxon>
        <taxon>Arthropoda</taxon>
        <taxon>Chelicerata</taxon>
        <taxon>Arachnida</taxon>
        <taxon>Araneae</taxon>
        <taxon>Araneomorphae</taxon>
        <taxon>Entelegynae</taxon>
        <taxon>Araneoidea</taxon>
        <taxon>Nephilidae</taxon>
        <taxon>Nephila</taxon>
    </lineage>
</organism>
<dbReference type="AlphaFoldDB" id="A0A8X6U6N6"/>
<accession>A0A8X6U6N6</accession>
<proteinExistence type="predicted"/>
<dbReference type="Proteomes" id="UP000887013">
    <property type="component" value="Unassembled WGS sequence"/>
</dbReference>